<dbReference type="PROSITE" id="PS50065">
    <property type="entry name" value="HMG_COA_REDUCTASE_4"/>
    <property type="match status" value="1"/>
</dbReference>
<comment type="similarity">
    <text evidence="1">Belongs to the HMG-CoA reductase family.</text>
</comment>
<dbReference type="Gene3D" id="3.90.770.10">
    <property type="entry name" value="3-hydroxy-3-methylglutaryl-coenzyme A Reductase, Chain A, domain 2"/>
    <property type="match status" value="1"/>
</dbReference>
<dbReference type="PRINTS" id="PR00071">
    <property type="entry name" value="HMGCOARDTASE"/>
</dbReference>
<name>A0AAD2HAZ3_9AGAR</name>
<dbReference type="InterPro" id="IPR023282">
    <property type="entry name" value="HMG_CoA_Rdtase_N"/>
</dbReference>
<dbReference type="InterPro" id="IPR009023">
    <property type="entry name" value="HMG_CoA_Rdtase_NAD(P)-bd_sf"/>
</dbReference>
<dbReference type="GO" id="GO:0008299">
    <property type="term" value="P:isoprenoid biosynthetic process"/>
    <property type="evidence" value="ECO:0007669"/>
    <property type="project" value="TreeGrafter"/>
</dbReference>
<dbReference type="PANTHER" id="PTHR10572:SF24">
    <property type="entry name" value="3-HYDROXY-3-METHYLGLUTARYL-COENZYME A REDUCTASE"/>
    <property type="match status" value="1"/>
</dbReference>
<evidence type="ECO:0008006" key="5">
    <source>
        <dbReference type="Google" id="ProtNLM"/>
    </source>
</evidence>
<keyword evidence="2" id="KW-0560">Oxidoreductase</keyword>
<dbReference type="InterPro" id="IPR002202">
    <property type="entry name" value="HMG_CoA_Rdtase"/>
</dbReference>
<evidence type="ECO:0000313" key="3">
    <source>
        <dbReference type="EMBL" id="CAK5272272.1"/>
    </source>
</evidence>
<evidence type="ECO:0000256" key="1">
    <source>
        <dbReference type="ARBA" id="ARBA00007661"/>
    </source>
</evidence>
<dbReference type="SUPFAM" id="SSF55035">
    <property type="entry name" value="NAD-binding domain of HMG-CoA reductase"/>
    <property type="match status" value="1"/>
</dbReference>
<dbReference type="PANTHER" id="PTHR10572">
    <property type="entry name" value="3-HYDROXY-3-METHYLGLUTARYL-COENZYME A REDUCTASE"/>
    <property type="match status" value="1"/>
</dbReference>
<dbReference type="EMBL" id="CAVNYO010000181">
    <property type="protein sequence ID" value="CAK5272272.1"/>
    <property type="molecule type" value="Genomic_DNA"/>
</dbReference>
<dbReference type="GO" id="GO:0005789">
    <property type="term" value="C:endoplasmic reticulum membrane"/>
    <property type="evidence" value="ECO:0007669"/>
    <property type="project" value="TreeGrafter"/>
</dbReference>
<dbReference type="GO" id="GO:0004420">
    <property type="term" value="F:hydroxymethylglutaryl-CoA reductase (NADPH) activity"/>
    <property type="evidence" value="ECO:0007669"/>
    <property type="project" value="InterPro"/>
</dbReference>
<accession>A0AAD2HAZ3</accession>
<dbReference type="SUPFAM" id="SSF56542">
    <property type="entry name" value="Substrate-binding domain of HMG-CoA reductase"/>
    <property type="match status" value="1"/>
</dbReference>
<dbReference type="Proteomes" id="UP001295794">
    <property type="component" value="Unassembled WGS sequence"/>
</dbReference>
<gene>
    <name evidence="3" type="ORF">MYCIT1_LOCUS17906</name>
</gene>
<reference evidence="3" key="1">
    <citation type="submission" date="2023-11" db="EMBL/GenBank/DDBJ databases">
        <authorList>
            <person name="De Vega J J."/>
            <person name="De Vega J J."/>
        </authorList>
    </citation>
    <scope>NUCLEOTIDE SEQUENCE</scope>
</reference>
<dbReference type="InterPro" id="IPR009029">
    <property type="entry name" value="HMG_CoA_Rdtase_sub-bd_dom_sf"/>
</dbReference>
<dbReference type="GO" id="GO:0015936">
    <property type="term" value="P:coenzyme A metabolic process"/>
    <property type="evidence" value="ECO:0007669"/>
    <property type="project" value="InterPro"/>
</dbReference>
<dbReference type="GO" id="GO:0005778">
    <property type="term" value="C:peroxisomal membrane"/>
    <property type="evidence" value="ECO:0007669"/>
    <property type="project" value="TreeGrafter"/>
</dbReference>
<keyword evidence="4" id="KW-1185">Reference proteome</keyword>
<protein>
    <recommendedName>
        <fullName evidence="5">Hydroxymethylglutaryl-CoA reductase (NADPH)</fullName>
    </recommendedName>
</protein>
<dbReference type="InterPro" id="IPR023074">
    <property type="entry name" value="HMG_CoA_Rdtase_cat_sf"/>
</dbReference>
<dbReference type="AlphaFoldDB" id="A0AAD2HAZ3"/>
<proteinExistence type="inferred from homology"/>
<dbReference type="GO" id="GO:0006696">
    <property type="term" value="P:ergosterol biosynthetic process"/>
    <property type="evidence" value="ECO:0007669"/>
    <property type="project" value="TreeGrafter"/>
</dbReference>
<comment type="caution">
    <text evidence="3">The sequence shown here is derived from an EMBL/GenBank/DDBJ whole genome shotgun (WGS) entry which is preliminary data.</text>
</comment>
<dbReference type="Pfam" id="PF00368">
    <property type="entry name" value="HMG-CoA_red"/>
    <property type="match status" value="1"/>
</dbReference>
<organism evidence="3 4">
    <name type="scientific">Mycena citricolor</name>
    <dbReference type="NCBI Taxonomy" id="2018698"/>
    <lineage>
        <taxon>Eukaryota</taxon>
        <taxon>Fungi</taxon>
        <taxon>Dikarya</taxon>
        <taxon>Basidiomycota</taxon>
        <taxon>Agaricomycotina</taxon>
        <taxon>Agaricomycetes</taxon>
        <taxon>Agaricomycetidae</taxon>
        <taxon>Agaricales</taxon>
        <taxon>Marasmiineae</taxon>
        <taxon>Mycenaceae</taxon>
        <taxon>Mycena</taxon>
    </lineage>
</organism>
<evidence type="ECO:0000256" key="2">
    <source>
        <dbReference type="ARBA" id="ARBA00023002"/>
    </source>
</evidence>
<sequence length="221" mass="23509">MACGPCRTRRSCCCLRRRRSQDYGLEKVLTPAREPAGLKRAVRIRRALISRASLTKTLEASAVSIQNYDYGKVLGACCENVVRYVPIPLGIASPLKIDRVAFLLPMTTAEGTLVASASRGCKALNTGGGATTVLTQDAMTRGPAIDFPSAVVAADAEAWVASPAGPEALRAAFESPWRFARLTGTKTAMVGHTLFLRFATATSDAIGMNIISTGTETSRSR</sequence>
<evidence type="ECO:0000313" key="4">
    <source>
        <dbReference type="Proteomes" id="UP001295794"/>
    </source>
</evidence>
<dbReference type="Gene3D" id="1.10.3270.10">
    <property type="entry name" value="HMGR, N-terminal domain"/>
    <property type="match status" value="1"/>
</dbReference>